<gene>
    <name evidence="4" type="ORF">SLS63_013201</name>
</gene>
<keyword evidence="1" id="KW-0433">Leucine-rich repeat</keyword>
<evidence type="ECO:0000256" key="1">
    <source>
        <dbReference type="ARBA" id="ARBA00022614"/>
    </source>
</evidence>
<name>A0ABR1NP51_DIAER</name>
<feature type="region of interest" description="Disordered" evidence="3">
    <location>
        <begin position="108"/>
        <end position="133"/>
    </location>
</feature>
<evidence type="ECO:0008006" key="6">
    <source>
        <dbReference type="Google" id="ProtNLM"/>
    </source>
</evidence>
<dbReference type="InterPro" id="IPR003591">
    <property type="entry name" value="Leu-rich_rpt_typical-subtyp"/>
</dbReference>
<feature type="compositionally biased region" description="Polar residues" evidence="3">
    <location>
        <begin position="173"/>
        <end position="186"/>
    </location>
</feature>
<dbReference type="PANTHER" id="PTHR48051">
    <property type="match status" value="1"/>
</dbReference>
<reference evidence="4 5" key="1">
    <citation type="submission" date="2024-02" db="EMBL/GenBank/DDBJ databases">
        <title>De novo assembly and annotation of 12 fungi associated with fruit tree decline syndrome in Ontario, Canada.</title>
        <authorList>
            <person name="Sulman M."/>
            <person name="Ellouze W."/>
            <person name="Ilyukhin E."/>
        </authorList>
    </citation>
    <scope>NUCLEOTIDE SEQUENCE [LARGE SCALE GENOMIC DNA]</scope>
    <source>
        <strain evidence="4 5">M169</strain>
    </source>
</reference>
<sequence>MTPQSGRNNLDDGELGQPVEHQVSSPPPLDDINPFSRPGTREPSLPPLPAVSWDSQTQSFAKRKRSTASQLFSDSSDPAIFSSDDDPALDNYVEGRHKKKRYVGSWFQQRPASSDSGLSVRPESSGRPESRWKRPFVPVDSGVFMGSDGSIDDILDELPPARANKAIFLPTTTTRPTAPQLNQVPRPSQKGKHSDTEAKAQEIIRRCIDRGIEDVDLSAQGLQHISNATISLMSQIARIPSVERGVPFEHQDPELHLFLWSNQLTRVPGAVFDLDHLTILSLRGNSLTELPPAILKLKKLQTLNVSLNNLKYLPVELLELIYDPESSLETLMLHPNPWYRPEGDEEPEAPWSSENTDRTYSGPGPQGRGSRWLTREPRNGSYLDAKLWARSPVEFKNTQDTVYSAFRVKPDDKTLPTEDLESEPVPPVQNTAQQRILLSTEVKTTKVPSLMELALQASARNPYLSELPEILAETTPNTRMCDLLVDTQVHSYTGGQRCTVCKRPVIKPTAQWFEWWEIFVNHQVPGDPADSETLARVQYLTQSPGERLVPFVRRACSWNCVRDPVRGLGRPSEDERVANNGDGMLQN</sequence>
<organism evidence="4 5">
    <name type="scientific">Diaporthe eres</name>
    <name type="common">Phomopsis oblonga</name>
    <dbReference type="NCBI Taxonomy" id="83184"/>
    <lineage>
        <taxon>Eukaryota</taxon>
        <taxon>Fungi</taxon>
        <taxon>Dikarya</taxon>
        <taxon>Ascomycota</taxon>
        <taxon>Pezizomycotina</taxon>
        <taxon>Sordariomycetes</taxon>
        <taxon>Sordariomycetidae</taxon>
        <taxon>Diaporthales</taxon>
        <taxon>Diaporthaceae</taxon>
        <taxon>Diaporthe</taxon>
        <taxon>Diaporthe eres species complex</taxon>
    </lineage>
</organism>
<dbReference type="PANTHER" id="PTHR48051:SF54">
    <property type="entry name" value="LEUCINE-RICH REPEAT-CONTAINING PROTEIN"/>
    <property type="match status" value="1"/>
</dbReference>
<feature type="region of interest" description="Disordered" evidence="3">
    <location>
        <begin position="339"/>
        <end position="375"/>
    </location>
</feature>
<proteinExistence type="predicted"/>
<comment type="caution">
    <text evidence="4">The sequence shown here is derived from an EMBL/GenBank/DDBJ whole genome shotgun (WGS) entry which is preliminary data.</text>
</comment>
<dbReference type="InterPro" id="IPR032675">
    <property type="entry name" value="LRR_dom_sf"/>
</dbReference>
<feature type="compositionally biased region" description="Polar residues" evidence="3">
    <location>
        <begin position="67"/>
        <end position="76"/>
    </location>
</feature>
<dbReference type="Gene3D" id="3.80.10.10">
    <property type="entry name" value="Ribonuclease Inhibitor"/>
    <property type="match status" value="1"/>
</dbReference>
<dbReference type="EMBL" id="JAKNSF020000169">
    <property type="protein sequence ID" value="KAK7709523.1"/>
    <property type="molecule type" value="Genomic_DNA"/>
</dbReference>
<dbReference type="Proteomes" id="UP001430848">
    <property type="component" value="Unassembled WGS sequence"/>
</dbReference>
<keyword evidence="5" id="KW-1185">Reference proteome</keyword>
<dbReference type="InterPro" id="IPR050216">
    <property type="entry name" value="LRR_domain-containing"/>
</dbReference>
<evidence type="ECO:0000313" key="4">
    <source>
        <dbReference type="EMBL" id="KAK7709523.1"/>
    </source>
</evidence>
<dbReference type="SUPFAM" id="SSF52075">
    <property type="entry name" value="Outer arm dynein light chain 1"/>
    <property type="match status" value="1"/>
</dbReference>
<dbReference type="Pfam" id="PF13855">
    <property type="entry name" value="LRR_8"/>
    <property type="match status" value="1"/>
</dbReference>
<protein>
    <recommendedName>
        <fullName evidence="6">Leucine Rich Repeat domain-containing protein</fullName>
    </recommendedName>
</protein>
<evidence type="ECO:0000256" key="3">
    <source>
        <dbReference type="SAM" id="MobiDB-lite"/>
    </source>
</evidence>
<evidence type="ECO:0000256" key="2">
    <source>
        <dbReference type="ARBA" id="ARBA00022737"/>
    </source>
</evidence>
<feature type="compositionally biased region" description="Polar residues" evidence="3">
    <location>
        <begin position="108"/>
        <end position="117"/>
    </location>
</feature>
<accession>A0ABR1NP51</accession>
<feature type="region of interest" description="Disordered" evidence="3">
    <location>
        <begin position="1"/>
        <end position="88"/>
    </location>
</feature>
<feature type="region of interest" description="Disordered" evidence="3">
    <location>
        <begin position="173"/>
        <end position="198"/>
    </location>
</feature>
<dbReference type="InterPro" id="IPR001611">
    <property type="entry name" value="Leu-rich_rpt"/>
</dbReference>
<dbReference type="SMART" id="SM00369">
    <property type="entry name" value="LRR_TYP"/>
    <property type="match status" value="2"/>
</dbReference>
<evidence type="ECO:0000313" key="5">
    <source>
        <dbReference type="Proteomes" id="UP001430848"/>
    </source>
</evidence>
<keyword evidence="2" id="KW-0677">Repeat</keyword>